<reference evidence="8" key="1">
    <citation type="submission" date="2018-06" db="EMBL/GenBank/DDBJ databases">
        <authorList>
            <person name="Zhirakovskaya E."/>
        </authorList>
    </citation>
    <scope>NUCLEOTIDE SEQUENCE</scope>
</reference>
<evidence type="ECO:0000256" key="3">
    <source>
        <dbReference type="ARBA" id="ARBA00022692"/>
    </source>
</evidence>
<comment type="subcellular location">
    <subcellularLocation>
        <location evidence="1">Membrane</location>
        <topology evidence="1">Multi-pass membrane protein</topology>
    </subcellularLocation>
</comment>
<dbReference type="InterPro" id="IPR013833">
    <property type="entry name" value="Cyt_c_oxidase_su3_a-hlx"/>
</dbReference>
<comment type="similarity">
    <text evidence="2">Belongs to the cytochrome c oxidase subunit 3 family.</text>
</comment>
<dbReference type="GO" id="GO:0016020">
    <property type="term" value="C:membrane"/>
    <property type="evidence" value="ECO:0007669"/>
    <property type="project" value="UniProtKB-SubCell"/>
</dbReference>
<dbReference type="GO" id="GO:0004129">
    <property type="term" value="F:cytochrome-c oxidase activity"/>
    <property type="evidence" value="ECO:0007669"/>
    <property type="project" value="InterPro"/>
</dbReference>
<dbReference type="AlphaFoldDB" id="A0A3B1DGH7"/>
<keyword evidence="8" id="KW-0560">Oxidoreductase</keyword>
<organism evidence="8">
    <name type="scientific">hydrothermal vent metagenome</name>
    <dbReference type="NCBI Taxonomy" id="652676"/>
    <lineage>
        <taxon>unclassified sequences</taxon>
        <taxon>metagenomes</taxon>
        <taxon>ecological metagenomes</taxon>
    </lineage>
</organism>
<proteinExistence type="inferred from homology"/>
<feature type="transmembrane region" description="Helical" evidence="6">
    <location>
        <begin position="82"/>
        <end position="101"/>
    </location>
</feature>
<dbReference type="Gene3D" id="1.20.120.80">
    <property type="entry name" value="Cytochrome c oxidase, subunit III, four-helix bundle"/>
    <property type="match status" value="1"/>
</dbReference>
<feature type="transmembrane region" description="Helical" evidence="6">
    <location>
        <begin position="113"/>
        <end position="132"/>
    </location>
</feature>
<evidence type="ECO:0000259" key="7">
    <source>
        <dbReference type="PROSITE" id="PS50253"/>
    </source>
</evidence>
<evidence type="ECO:0000256" key="4">
    <source>
        <dbReference type="ARBA" id="ARBA00022989"/>
    </source>
</evidence>
<keyword evidence="4 6" id="KW-1133">Transmembrane helix</keyword>
<protein>
    <submittedName>
        <fullName evidence="8">Cytochrome c oxidase polypeptide III</fullName>
        <ecNumber evidence="8">1.9.3.1</ecNumber>
    </submittedName>
</protein>
<name>A0A3B1DGH7_9ZZZZ</name>
<feature type="transmembrane region" description="Helical" evidence="6">
    <location>
        <begin position="164"/>
        <end position="188"/>
    </location>
</feature>
<keyword evidence="3 6" id="KW-0812">Transmembrane</keyword>
<dbReference type="SUPFAM" id="SSF81452">
    <property type="entry name" value="Cytochrome c oxidase subunit III-like"/>
    <property type="match status" value="1"/>
</dbReference>
<evidence type="ECO:0000313" key="8">
    <source>
        <dbReference type="EMBL" id="VAX41906.1"/>
    </source>
</evidence>
<dbReference type="InterPro" id="IPR035973">
    <property type="entry name" value="Cyt_c_oxidase_su3-like_sf"/>
</dbReference>
<dbReference type="Pfam" id="PF00510">
    <property type="entry name" value="COX3"/>
    <property type="match status" value="1"/>
</dbReference>
<accession>A0A3B1DGH7</accession>
<dbReference type="InterPro" id="IPR024791">
    <property type="entry name" value="Cyt_c/ubiquinol_Oxase_su3"/>
</dbReference>
<evidence type="ECO:0000256" key="1">
    <source>
        <dbReference type="ARBA" id="ARBA00004141"/>
    </source>
</evidence>
<evidence type="ECO:0000256" key="6">
    <source>
        <dbReference type="SAM" id="Phobius"/>
    </source>
</evidence>
<dbReference type="GO" id="GO:0016491">
    <property type="term" value="F:oxidoreductase activity"/>
    <property type="evidence" value="ECO:0007669"/>
    <property type="project" value="UniProtKB-KW"/>
</dbReference>
<evidence type="ECO:0000256" key="2">
    <source>
        <dbReference type="ARBA" id="ARBA00010581"/>
    </source>
</evidence>
<dbReference type="InterPro" id="IPR000298">
    <property type="entry name" value="Cyt_c_oxidase-like_su3"/>
</dbReference>
<feature type="domain" description="Heme-copper oxidase subunit III family profile" evidence="7">
    <location>
        <begin position="38"/>
        <end position="229"/>
    </location>
</feature>
<dbReference type="PANTHER" id="PTHR11403:SF6">
    <property type="entry name" value="NITRIC OXIDE REDUCTASE SUBUNIT E"/>
    <property type="match status" value="1"/>
</dbReference>
<dbReference type="EC" id="1.9.3.1" evidence="8"/>
<gene>
    <name evidence="8" type="ORF">MNBD_PLANCTO03-1164</name>
</gene>
<dbReference type="EMBL" id="UOGK01000609">
    <property type="protein sequence ID" value="VAX41906.1"/>
    <property type="molecule type" value="Genomic_DNA"/>
</dbReference>
<keyword evidence="5 6" id="KW-0472">Membrane</keyword>
<sequence length="229" mass="26688">MTTMDTHKKSLDTAEPGWKRYAFADHFRNAEDEFDACKLGFWLFLATEILLFSGLFCTYAIYRMLYPEAFAAGSHHLDVVWGGLNTLVLLLSSFTVAMAIRCAQRDNQKWLRINLIITIFCAFLFFFIKFAFEYIPKWQEGIRPGVLYSNPFAGHPQEPTWWSVYYGATSIHALHVLIGAGLLSWCLYRSIRFKAYGPKHYTMLENAGLYWHLVDIIWIFLFPLLYLIH</sequence>
<dbReference type="PROSITE" id="PS50253">
    <property type="entry name" value="COX3"/>
    <property type="match status" value="1"/>
</dbReference>
<evidence type="ECO:0000256" key="5">
    <source>
        <dbReference type="ARBA" id="ARBA00023136"/>
    </source>
</evidence>
<dbReference type="GO" id="GO:0019646">
    <property type="term" value="P:aerobic electron transport chain"/>
    <property type="evidence" value="ECO:0007669"/>
    <property type="project" value="InterPro"/>
</dbReference>
<feature type="transmembrane region" description="Helical" evidence="6">
    <location>
        <begin position="209"/>
        <end position="228"/>
    </location>
</feature>
<feature type="transmembrane region" description="Helical" evidence="6">
    <location>
        <begin position="39"/>
        <end position="62"/>
    </location>
</feature>
<dbReference type="PANTHER" id="PTHR11403">
    <property type="entry name" value="CYTOCHROME C OXIDASE SUBUNIT III"/>
    <property type="match status" value="1"/>
</dbReference>